<name>A0A559SRZ4_9HYPH</name>
<dbReference type="RefSeq" id="WP_022717245.1">
    <property type="nucleotide sequence ID" value="NZ_ATTQ01000014.1"/>
</dbReference>
<accession>A0A559SRZ4</accession>
<comment type="caution">
    <text evidence="1">The sequence shown here is derived from an EMBL/GenBank/DDBJ whole genome shotgun (WGS) entry which is preliminary data.</text>
</comment>
<reference evidence="1 2" key="1">
    <citation type="submission" date="2019-06" db="EMBL/GenBank/DDBJ databases">
        <title>Pac Bio to generate improved reference genome sequences for organisms with transposon mutant libraries (support for FEBA project).</title>
        <authorList>
            <person name="Blow M."/>
        </authorList>
    </citation>
    <scope>NUCLEOTIDE SEQUENCE [LARGE SCALE GENOMIC DNA]</scope>
    <source>
        <strain evidence="1 2">USDA 1844</strain>
    </source>
</reference>
<gene>
    <name evidence="1" type="ORF">BCL32_5394</name>
</gene>
<sequence>MSNDINMPSDEELTALIDGELPSQDAARIEALVNADERVAARLEFLSHSNLPFKEAFTPLLAAAPRASLESMLAAIPTQRESRGSSFASRRGFLGALAASVVVGVIADRAYLGIGRSLSKDEGGGAEWRAVVAQYISLYTPDTLAGPVPPADVQSIQLAQIDRKLGLALSPRMVALPGIDFKRVLLLEYDERPLAQIAYLDPETGPMALCIIRSDNGEKAPDIEGREGMNVIYWSSRSYAFMLIGHAPADRMQEIVDNLRSKLTA</sequence>
<evidence type="ECO:0000313" key="1">
    <source>
        <dbReference type="EMBL" id="TVZ65108.1"/>
    </source>
</evidence>
<proteinExistence type="predicted"/>
<evidence type="ECO:0000313" key="2">
    <source>
        <dbReference type="Proteomes" id="UP000319824"/>
    </source>
</evidence>
<organism evidence="1 2">
    <name type="scientific">Rhizobium mongolense USDA 1844</name>
    <dbReference type="NCBI Taxonomy" id="1079460"/>
    <lineage>
        <taxon>Bacteria</taxon>
        <taxon>Pseudomonadati</taxon>
        <taxon>Pseudomonadota</taxon>
        <taxon>Alphaproteobacteria</taxon>
        <taxon>Hyphomicrobiales</taxon>
        <taxon>Rhizobiaceae</taxon>
        <taxon>Rhizobium/Agrobacterium group</taxon>
        <taxon>Rhizobium</taxon>
    </lineage>
</organism>
<dbReference type="AlphaFoldDB" id="A0A559SRZ4"/>
<protein>
    <submittedName>
        <fullName evidence="1">Anti-sigma factor RsiW</fullName>
    </submittedName>
</protein>
<dbReference type="EMBL" id="VISO01000003">
    <property type="protein sequence ID" value="TVZ65108.1"/>
    <property type="molecule type" value="Genomic_DNA"/>
</dbReference>
<dbReference type="Proteomes" id="UP000319824">
    <property type="component" value="Unassembled WGS sequence"/>
</dbReference>